<accession>A0A844P3N8</accession>
<dbReference type="InterPro" id="IPR046905">
    <property type="entry name" value="ABC-3C_MC1"/>
</dbReference>
<gene>
    <name evidence="1" type="ORF">GNP88_13030</name>
</gene>
<evidence type="ECO:0000313" key="1">
    <source>
        <dbReference type="EMBL" id="MUK50089.1"/>
    </source>
</evidence>
<sequence>MKLLVKEVDLDFLSTEYENIEFYTLCSDDRLSFITCIVCICKNLQDVIENWRTIQNMVAVYYQHSGGFDAWNMYLAFICNEKIPIWDKYEIENNKFSARKIVLDEFQERPTIEHLIRELEKQLLGSDLKLASQSHQLEESLPNLENYYRGAPLESNSKSRDKRASMINKIIESLNNNEN</sequence>
<comment type="caution">
    <text evidence="1">The sequence shown here is derived from an EMBL/GenBank/DDBJ whole genome shotgun (WGS) entry which is preliminary data.</text>
</comment>
<proteinExistence type="predicted"/>
<evidence type="ECO:0000313" key="2">
    <source>
        <dbReference type="Proteomes" id="UP000448038"/>
    </source>
</evidence>
<reference evidence="1 2" key="1">
    <citation type="submission" date="2019-11" db="EMBL/GenBank/DDBJ databases">
        <title>Using colonization assays and comparative genomics to discover symbiosis behaviors and factors in Vibrio fischeri.</title>
        <authorList>
            <person name="Bongrand C."/>
            <person name="Moriano-Gutierrez S."/>
            <person name="Arevalo P."/>
            <person name="Mcfall-Ngai M."/>
            <person name="Visick K."/>
            <person name="Polz M.F."/>
            <person name="Ruby E.G."/>
        </authorList>
    </citation>
    <scope>NUCLEOTIDE SEQUENCE [LARGE SCALE GENOMIC DNA]</scope>
    <source>
        <strain evidence="2">emors.4.1</strain>
    </source>
</reference>
<dbReference type="Pfam" id="PF20289">
    <property type="entry name" value="MComp1"/>
    <property type="match status" value="1"/>
</dbReference>
<protein>
    <submittedName>
        <fullName evidence="1">Uncharacterized protein</fullName>
    </submittedName>
</protein>
<organism evidence="1 2">
    <name type="scientific">Aliivibrio fischeri</name>
    <name type="common">Vibrio fischeri</name>
    <dbReference type="NCBI Taxonomy" id="668"/>
    <lineage>
        <taxon>Bacteria</taxon>
        <taxon>Pseudomonadati</taxon>
        <taxon>Pseudomonadota</taxon>
        <taxon>Gammaproteobacteria</taxon>
        <taxon>Vibrionales</taxon>
        <taxon>Vibrionaceae</taxon>
        <taxon>Aliivibrio</taxon>
    </lineage>
</organism>
<dbReference type="AlphaFoldDB" id="A0A844P3N8"/>
<name>A0A844P3N8_ALIFS</name>
<dbReference type="Proteomes" id="UP000448038">
    <property type="component" value="Unassembled WGS sequence"/>
</dbReference>
<dbReference type="EMBL" id="WOBN01000020">
    <property type="protein sequence ID" value="MUK50089.1"/>
    <property type="molecule type" value="Genomic_DNA"/>
</dbReference>
<dbReference type="RefSeq" id="WP_155656053.1">
    <property type="nucleotide sequence ID" value="NZ_WOBN01000020.1"/>
</dbReference>